<dbReference type="InterPro" id="IPR011333">
    <property type="entry name" value="SKP1/BTB/POZ_sf"/>
</dbReference>
<protein>
    <recommendedName>
        <fullName evidence="3">Elongin-C</fullName>
    </recommendedName>
</protein>
<dbReference type="OrthoDB" id="249087at2759"/>
<evidence type="ECO:0000313" key="7">
    <source>
        <dbReference type="Proteomes" id="UP000005666"/>
    </source>
</evidence>
<dbReference type="KEGG" id="tpf:TPHA_0C01720"/>
<dbReference type="GO" id="GO:0009411">
    <property type="term" value="P:response to UV"/>
    <property type="evidence" value="ECO:0007669"/>
    <property type="project" value="EnsemblFungi"/>
</dbReference>
<dbReference type="Gene3D" id="3.30.710.10">
    <property type="entry name" value="Potassium Channel Kv1.1, Chain A"/>
    <property type="match status" value="1"/>
</dbReference>
<comment type="subcellular location">
    <subcellularLocation>
        <location evidence="1">Nucleus</location>
    </subcellularLocation>
</comment>
<dbReference type="PANTHER" id="PTHR20648">
    <property type="entry name" value="ELONGIN-C"/>
    <property type="match status" value="1"/>
</dbReference>
<dbReference type="eggNOG" id="KOG3473">
    <property type="taxonomic scope" value="Eukaryota"/>
</dbReference>
<comment type="similarity">
    <text evidence="2">Belongs to the SKP1 family.</text>
</comment>
<dbReference type="GO" id="GO:0006511">
    <property type="term" value="P:ubiquitin-dependent protein catabolic process"/>
    <property type="evidence" value="ECO:0007669"/>
    <property type="project" value="EnsemblFungi"/>
</dbReference>
<keyword evidence="4" id="KW-0539">Nucleus</keyword>
<dbReference type="HOGENOM" id="CLU_130038_1_1_1"/>
<gene>
    <name evidence="6" type="primary">TPHA0C01720</name>
    <name evidence="6" type="ordered locus">TPHA_0C01720</name>
</gene>
<dbReference type="SMART" id="SM00512">
    <property type="entry name" value="Skp1"/>
    <property type="match status" value="1"/>
</dbReference>
<dbReference type="Proteomes" id="UP000005666">
    <property type="component" value="Chromosome 3"/>
</dbReference>
<evidence type="ECO:0000256" key="3">
    <source>
        <dbReference type="ARBA" id="ARBA00021347"/>
    </source>
</evidence>
<evidence type="ECO:0000256" key="4">
    <source>
        <dbReference type="ARBA" id="ARBA00023242"/>
    </source>
</evidence>
<reference evidence="6 7" key="1">
    <citation type="journal article" date="2011" name="Proc. Natl. Acad. Sci. U.S.A.">
        <title>Evolutionary erosion of yeast sex chromosomes by mating-type switching accidents.</title>
        <authorList>
            <person name="Gordon J.L."/>
            <person name="Armisen D."/>
            <person name="Proux-Wera E."/>
            <person name="Oheigeartaigh S.S."/>
            <person name="Byrne K.P."/>
            <person name="Wolfe K.H."/>
        </authorList>
    </citation>
    <scope>NUCLEOTIDE SEQUENCE [LARGE SCALE GENOMIC DNA]</scope>
    <source>
        <strain evidence="7">ATCC 24235 / CBS 4417 / NBRC 1672 / NRRL Y-8282 / UCD 70-5</strain>
    </source>
</reference>
<dbReference type="GO" id="GO:0000113">
    <property type="term" value="C:nucleotide-excision repair factor 4 complex"/>
    <property type="evidence" value="ECO:0007669"/>
    <property type="project" value="EnsemblFungi"/>
</dbReference>
<dbReference type="InterPro" id="IPR001232">
    <property type="entry name" value="SKP1-like"/>
</dbReference>
<dbReference type="STRING" id="1071381.G8BRF2"/>
<keyword evidence="7" id="KW-1185">Reference proteome</keyword>
<dbReference type="GO" id="GO:0004842">
    <property type="term" value="F:ubiquitin-protein transferase activity"/>
    <property type="evidence" value="ECO:0007669"/>
    <property type="project" value="EnsemblFungi"/>
</dbReference>
<dbReference type="FunFam" id="3.30.710.10:FF:000035">
    <property type="entry name" value="Elongin C transcription elongation factor"/>
    <property type="match status" value="1"/>
</dbReference>
<evidence type="ECO:0000259" key="5">
    <source>
        <dbReference type="Pfam" id="PF03931"/>
    </source>
</evidence>
<accession>G8BRF2</accession>
<evidence type="ECO:0000313" key="6">
    <source>
        <dbReference type="EMBL" id="CCE62328.1"/>
    </source>
</evidence>
<dbReference type="GO" id="GO:0070911">
    <property type="term" value="P:global genome nucleotide-excision repair"/>
    <property type="evidence" value="ECO:0007669"/>
    <property type="project" value="EnsemblFungi"/>
</dbReference>
<dbReference type="GO" id="GO:0070449">
    <property type="term" value="C:elongin complex"/>
    <property type="evidence" value="ECO:0007669"/>
    <property type="project" value="EnsemblFungi"/>
</dbReference>
<dbReference type="InterPro" id="IPR039948">
    <property type="entry name" value="ELC1"/>
</dbReference>
<dbReference type="GeneID" id="11535255"/>
<sequence>MDIITLVSKDNVEFEVPKEVIIISQTLKAMVDSPFIENSGKITLTNFDSPVLAVIVDYLNYNFKYKDEDPTKVDIPEFEIPTELSLELLLAADYLNI</sequence>
<evidence type="ECO:0000256" key="1">
    <source>
        <dbReference type="ARBA" id="ARBA00004123"/>
    </source>
</evidence>
<dbReference type="SUPFAM" id="SSF54695">
    <property type="entry name" value="POZ domain"/>
    <property type="match status" value="1"/>
</dbReference>
<dbReference type="AlphaFoldDB" id="G8BRF2"/>
<name>G8BRF2_TETPH</name>
<proteinExistence type="inferred from homology"/>
<dbReference type="InterPro" id="IPR016073">
    <property type="entry name" value="Skp1_comp_POZ"/>
</dbReference>
<organism evidence="6 7">
    <name type="scientific">Tetrapisispora phaffii (strain ATCC 24235 / CBS 4417 / NBRC 1672 / NRRL Y-8282 / UCD 70-5)</name>
    <name type="common">Yeast</name>
    <name type="synonym">Fabospora phaffii</name>
    <dbReference type="NCBI Taxonomy" id="1071381"/>
    <lineage>
        <taxon>Eukaryota</taxon>
        <taxon>Fungi</taxon>
        <taxon>Dikarya</taxon>
        <taxon>Ascomycota</taxon>
        <taxon>Saccharomycotina</taxon>
        <taxon>Saccharomycetes</taxon>
        <taxon>Saccharomycetales</taxon>
        <taxon>Saccharomycetaceae</taxon>
        <taxon>Tetrapisispora</taxon>
    </lineage>
</organism>
<dbReference type="OMA" id="ELMMAPN"/>
<dbReference type="EMBL" id="HE612858">
    <property type="protein sequence ID" value="CCE62328.1"/>
    <property type="molecule type" value="Genomic_DNA"/>
</dbReference>
<feature type="domain" description="SKP1 component POZ" evidence="5">
    <location>
        <begin position="3"/>
        <end position="62"/>
    </location>
</feature>
<dbReference type="RefSeq" id="XP_003684762.1">
    <property type="nucleotide sequence ID" value="XM_003684714.1"/>
</dbReference>
<evidence type="ECO:0000256" key="2">
    <source>
        <dbReference type="ARBA" id="ARBA00009993"/>
    </source>
</evidence>
<dbReference type="Pfam" id="PF03931">
    <property type="entry name" value="Skp1_POZ"/>
    <property type="match status" value="1"/>
</dbReference>
<dbReference type="GO" id="GO:0031463">
    <property type="term" value="C:Cul3-RING ubiquitin ligase complex"/>
    <property type="evidence" value="ECO:0007669"/>
    <property type="project" value="EnsemblFungi"/>
</dbReference>